<organism evidence="1">
    <name type="scientific">Nothobranchius furzeri</name>
    <name type="common">Turquoise killifish</name>
    <dbReference type="NCBI Taxonomy" id="105023"/>
    <lineage>
        <taxon>Eukaryota</taxon>
        <taxon>Metazoa</taxon>
        <taxon>Chordata</taxon>
        <taxon>Craniata</taxon>
        <taxon>Vertebrata</taxon>
        <taxon>Euteleostomi</taxon>
        <taxon>Actinopterygii</taxon>
        <taxon>Neopterygii</taxon>
        <taxon>Teleostei</taxon>
        <taxon>Neoteleostei</taxon>
        <taxon>Acanthomorphata</taxon>
        <taxon>Ovalentaria</taxon>
        <taxon>Atherinomorphae</taxon>
        <taxon>Cyprinodontiformes</taxon>
        <taxon>Nothobranchiidae</taxon>
        <taxon>Nothobranchius</taxon>
    </lineage>
</organism>
<gene>
    <name evidence="1" type="primary">Nfu_g_1_018927</name>
</gene>
<name>A0A1A8AJ05_NOTFU</name>
<reference evidence="1" key="2">
    <citation type="submission" date="2016-06" db="EMBL/GenBank/DDBJ databases">
        <title>The genome of a short-lived fish provides insights into sex chromosome evolution and the genetic control of aging.</title>
        <authorList>
            <person name="Reichwald K."/>
            <person name="Felder M."/>
            <person name="Petzold A."/>
            <person name="Koch P."/>
            <person name="Groth M."/>
            <person name="Platzer M."/>
        </authorList>
    </citation>
    <scope>NUCLEOTIDE SEQUENCE</scope>
    <source>
        <tissue evidence="1">Brain</tissue>
    </source>
</reference>
<protein>
    <submittedName>
        <fullName evidence="1">Uncharacterized protein</fullName>
    </submittedName>
</protein>
<sequence>MRKPYNYDTRRSIWTDWWTRFQLEAHVEDKRTEWGRACWKSLDRSSTDLQTIPSVCFGSKVWTGHEEQLLPSCKRKCLTDWSNRALQHDGLKAYVSPTWVSRGTKYLTDTKGLFGQILFWSNTQNSAKKVLEHLRSKAAIVDTLLSDSVSRKFSTFHRDMTEECGAEAKQHSWAVLEKPEEIIMYGPYYPNYNNGEHSEDIIIKQTQELLCSRDVPEDWKVYVFTMNSPCLVRNTDPCINTDPCMLSLIHKAWEWWRVHGVKTHIGYVRCWGFKGNKENLFKEINFRQVECITQGVDYESYSKLADKITDLNPLCETVFSIAKDVLRSDKKHFPMMSSDQKQDRRSYFKSMSCSFEGKQGDEKKHLTTELNTMIEAAEALLSEKPESIEEHLEKGEAFSMAHTFSSQVCEALRDEMRVRFQQCWREMVQDRYAEFVRDELTEKFNRSTVQLFLQDVQTFTRQYLQIGKLQL</sequence>
<dbReference type="EMBL" id="HADY01016559">
    <property type="protein sequence ID" value="SBP55044.1"/>
    <property type="molecule type" value="Transcribed_RNA"/>
</dbReference>
<dbReference type="AlphaFoldDB" id="A0A1A8AJ05"/>
<accession>A0A1A8AJ05</accession>
<dbReference type="InterPro" id="IPR040820">
    <property type="entry name" value="SNAD3"/>
</dbReference>
<reference evidence="1" key="1">
    <citation type="submission" date="2016-05" db="EMBL/GenBank/DDBJ databases">
        <authorList>
            <person name="Lavstsen T."/>
            <person name="Jespersen J.S."/>
        </authorList>
    </citation>
    <scope>NUCLEOTIDE SEQUENCE</scope>
    <source>
        <tissue evidence="1">Brain</tissue>
    </source>
</reference>
<proteinExistence type="predicted"/>
<evidence type="ECO:0000313" key="1">
    <source>
        <dbReference type="EMBL" id="SBP55044.1"/>
    </source>
</evidence>
<dbReference type="Pfam" id="PF18749">
    <property type="entry name" value="SNAD3"/>
    <property type="match status" value="1"/>
</dbReference>